<dbReference type="Proteomes" id="UP001479290">
    <property type="component" value="Unassembled WGS sequence"/>
</dbReference>
<dbReference type="Pfam" id="PF07353">
    <property type="entry name" value="Uroplakin_II"/>
    <property type="match status" value="1"/>
</dbReference>
<dbReference type="PANTHER" id="PTHR15446:SF2">
    <property type="entry name" value="UROPLAKIN-3B-LIKE PROTEIN 1-RELATED"/>
    <property type="match status" value="1"/>
</dbReference>
<keyword evidence="1" id="KW-1133">Transmembrane helix</keyword>
<sequence length="302" mass="33393">MNTNAVIRLMSLMSMWMWTGQGQTFQPQLTPNDFQAKITSNTVILKQPYCIFDQTCNGCEIWLVAALSSIKMSLEIKVRVRYIFFFLKSTTTFDAQVNSSAPYVLNLSPYPAAFNPSSRNFFVTKVGPLASFPCSQSSNDFYFIVGAEGNCGGTNCNGILPNGSIVSFKYLLIDVNNQTIVNMSNWSPNITLLTFQNPQTINDGLSARSGAMVVITTILSVAAALLLLLFFIMLCIVCCGRKEGKPISGVSQTVMSSIRIPRYDTHLKDQVHPYDNPAYESEVKNYSTSDTLPKSGIQTQKL</sequence>
<dbReference type="PANTHER" id="PTHR15446">
    <property type="entry name" value="UROPLAKIN III"/>
    <property type="match status" value="1"/>
</dbReference>
<evidence type="ECO:0000256" key="2">
    <source>
        <dbReference type="SAM" id="SignalP"/>
    </source>
</evidence>
<dbReference type="EMBL" id="JAWDJR010000005">
    <property type="protein sequence ID" value="KAK9974112.1"/>
    <property type="molecule type" value="Genomic_DNA"/>
</dbReference>
<feature type="signal peptide" evidence="2">
    <location>
        <begin position="1"/>
        <end position="22"/>
    </location>
</feature>
<keyword evidence="1" id="KW-0812">Transmembrane</keyword>
<name>A0AAW2AL52_CULAL</name>
<dbReference type="InterPro" id="IPR024831">
    <property type="entry name" value="Uroplakin-3"/>
</dbReference>
<keyword evidence="2" id="KW-0732">Signal</keyword>
<evidence type="ECO:0008006" key="5">
    <source>
        <dbReference type="Google" id="ProtNLM"/>
    </source>
</evidence>
<dbReference type="GO" id="GO:0016020">
    <property type="term" value="C:membrane"/>
    <property type="evidence" value="ECO:0007669"/>
    <property type="project" value="TreeGrafter"/>
</dbReference>
<protein>
    <recommendedName>
        <fullName evidence="5">Uroplakin 3b</fullName>
    </recommendedName>
</protein>
<organism evidence="3 4">
    <name type="scientific">Culter alburnus</name>
    <name type="common">Topmouth culter</name>
    <dbReference type="NCBI Taxonomy" id="194366"/>
    <lineage>
        <taxon>Eukaryota</taxon>
        <taxon>Metazoa</taxon>
        <taxon>Chordata</taxon>
        <taxon>Craniata</taxon>
        <taxon>Vertebrata</taxon>
        <taxon>Euteleostomi</taxon>
        <taxon>Actinopterygii</taxon>
        <taxon>Neopterygii</taxon>
        <taxon>Teleostei</taxon>
        <taxon>Ostariophysi</taxon>
        <taxon>Cypriniformes</taxon>
        <taxon>Xenocyprididae</taxon>
        <taxon>Xenocypridinae</taxon>
        <taxon>Culter</taxon>
    </lineage>
</organism>
<evidence type="ECO:0000313" key="3">
    <source>
        <dbReference type="EMBL" id="KAK9974112.1"/>
    </source>
</evidence>
<gene>
    <name evidence="3" type="ORF">ABG768_022221</name>
</gene>
<reference evidence="3 4" key="1">
    <citation type="submission" date="2024-05" db="EMBL/GenBank/DDBJ databases">
        <title>A high-quality chromosomal-level genome assembly of Topmouth culter (Culter alburnus).</title>
        <authorList>
            <person name="Zhao H."/>
        </authorList>
    </citation>
    <scope>NUCLEOTIDE SEQUENCE [LARGE SCALE GENOMIC DNA]</scope>
    <source>
        <strain evidence="3">CATC2023</strain>
        <tissue evidence="3">Muscle</tissue>
    </source>
</reference>
<evidence type="ECO:0000313" key="4">
    <source>
        <dbReference type="Proteomes" id="UP001479290"/>
    </source>
</evidence>
<feature type="chain" id="PRO_5043508981" description="Uroplakin 3b" evidence="2">
    <location>
        <begin position="23"/>
        <end position="302"/>
    </location>
</feature>
<evidence type="ECO:0000256" key="1">
    <source>
        <dbReference type="SAM" id="Phobius"/>
    </source>
</evidence>
<keyword evidence="4" id="KW-1185">Reference proteome</keyword>
<keyword evidence="1" id="KW-0472">Membrane</keyword>
<dbReference type="AlphaFoldDB" id="A0AAW2AL52"/>
<comment type="caution">
    <text evidence="3">The sequence shown here is derived from an EMBL/GenBank/DDBJ whole genome shotgun (WGS) entry which is preliminary data.</text>
</comment>
<accession>A0AAW2AL52</accession>
<feature type="transmembrane region" description="Helical" evidence="1">
    <location>
        <begin position="211"/>
        <end position="239"/>
    </location>
</feature>
<dbReference type="InterPro" id="IPR009952">
    <property type="entry name" value="Uroplakin-2"/>
</dbReference>
<proteinExistence type="predicted"/>